<name>A0ABU4PHX6_9SPHN</name>
<dbReference type="EMBL" id="JAWXXV010000001">
    <property type="protein sequence ID" value="MDX5983796.1"/>
    <property type="molecule type" value="Genomic_DNA"/>
</dbReference>
<feature type="chain" id="PRO_5047101643" evidence="1">
    <location>
        <begin position="20"/>
        <end position="282"/>
    </location>
</feature>
<accession>A0ABU4PHX6</accession>
<evidence type="ECO:0000313" key="2">
    <source>
        <dbReference type="EMBL" id="MDX5983796.1"/>
    </source>
</evidence>
<organism evidence="2 3">
    <name type="scientific">Sphingomonas echinoides</name>
    <dbReference type="NCBI Taxonomy" id="59803"/>
    <lineage>
        <taxon>Bacteria</taxon>
        <taxon>Pseudomonadati</taxon>
        <taxon>Pseudomonadota</taxon>
        <taxon>Alphaproteobacteria</taxon>
        <taxon>Sphingomonadales</taxon>
        <taxon>Sphingomonadaceae</taxon>
        <taxon>Sphingomonas</taxon>
    </lineage>
</organism>
<dbReference type="Proteomes" id="UP001279660">
    <property type="component" value="Unassembled WGS sequence"/>
</dbReference>
<protein>
    <submittedName>
        <fullName evidence="2">Uncharacterized protein</fullName>
    </submittedName>
</protein>
<keyword evidence="3" id="KW-1185">Reference proteome</keyword>
<gene>
    <name evidence="2" type="ORF">SIL82_05945</name>
</gene>
<evidence type="ECO:0000256" key="1">
    <source>
        <dbReference type="SAM" id="SignalP"/>
    </source>
</evidence>
<proteinExistence type="predicted"/>
<dbReference type="RefSeq" id="WP_010404426.1">
    <property type="nucleotide sequence ID" value="NZ_JAWXXV010000001.1"/>
</dbReference>
<reference evidence="2 3" key="1">
    <citation type="submission" date="2023-11" db="EMBL/GenBank/DDBJ databases">
        <title>MicrobeMod: A computational toolkit for identifying prokaryotic methylation and restriction-modification with nanopore sequencing.</title>
        <authorList>
            <person name="Crits-Christoph A."/>
            <person name="Kang S.C."/>
            <person name="Lee H."/>
            <person name="Ostrov N."/>
        </authorList>
    </citation>
    <scope>NUCLEOTIDE SEQUENCE [LARGE SCALE GENOMIC DNA]</scope>
    <source>
        <strain evidence="2 3">ATCC 14820</strain>
    </source>
</reference>
<sequence>MIRWLGLLPVALLASAAQAAFQPIQDRPYRYDSVETRTVDGVERRFQSTRTVVFHQTERGFSAIVTLVMVDQQNAAGVARMFATATASLLNRPLHFTLAPDGAIKGVEDADATIAQIAAAIERMAMGTRRPGMSSALAAPLRAMPPERKVAMLTSILSPLLAGPLTDRLPGKVAVTLPSRPPLAPGMALSGTETVRRAANGEVTIETEAAGRVDATPLANNPGQFAAGPVAAPSVTTHATRTFDSTSGLLVASSEATDVIASDGRAFHRTRTATVITVTPPG</sequence>
<comment type="caution">
    <text evidence="2">The sequence shown here is derived from an EMBL/GenBank/DDBJ whole genome shotgun (WGS) entry which is preliminary data.</text>
</comment>
<keyword evidence="1" id="KW-0732">Signal</keyword>
<evidence type="ECO:0000313" key="3">
    <source>
        <dbReference type="Proteomes" id="UP001279660"/>
    </source>
</evidence>
<feature type="signal peptide" evidence="1">
    <location>
        <begin position="1"/>
        <end position="19"/>
    </location>
</feature>